<keyword evidence="1" id="KW-0479">Metal-binding</keyword>
<dbReference type="PANTHER" id="PTHR13267">
    <property type="entry name" value="ZINC FINGER PROTEIN 277"/>
    <property type="match status" value="1"/>
</dbReference>
<organism evidence="7 8">
    <name type="scientific">Nicrophorus vespilloides</name>
    <name type="common">Boreal carrion beetle</name>
    <dbReference type="NCBI Taxonomy" id="110193"/>
    <lineage>
        <taxon>Eukaryota</taxon>
        <taxon>Metazoa</taxon>
        <taxon>Ecdysozoa</taxon>
        <taxon>Arthropoda</taxon>
        <taxon>Hexapoda</taxon>
        <taxon>Insecta</taxon>
        <taxon>Pterygota</taxon>
        <taxon>Neoptera</taxon>
        <taxon>Endopterygota</taxon>
        <taxon>Coleoptera</taxon>
        <taxon>Polyphaga</taxon>
        <taxon>Staphyliniformia</taxon>
        <taxon>Silphidae</taxon>
        <taxon>Nicrophorinae</taxon>
        <taxon>Nicrophorus</taxon>
    </lineage>
</organism>
<evidence type="ECO:0000256" key="2">
    <source>
        <dbReference type="ARBA" id="ARBA00022771"/>
    </source>
</evidence>
<evidence type="ECO:0000256" key="1">
    <source>
        <dbReference type="ARBA" id="ARBA00022723"/>
    </source>
</evidence>
<keyword evidence="7" id="KW-1185">Reference proteome</keyword>
<evidence type="ECO:0000256" key="3">
    <source>
        <dbReference type="ARBA" id="ARBA00022833"/>
    </source>
</evidence>
<dbReference type="InterPro" id="IPR040048">
    <property type="entry name" value="ZNF277"/>
</dbReference>
<reference evidence="8" key="1">
    <citation type="submission" date="2025-08" db="UniProtKB">
        <authorList>
            <consortium name="RefSeq"/>
        </authorList>
    </citation>
    <scope>IDENTIFICATION</scope>
    <source>
        <tissue evidence="8">Whole Larva</tissue>
    </source>
</reference>
<dbReference type="SUPFAM" id="SSF57667">
    <property type="entry name" value="beta-beta-alpha zinc fingers"/>
    <property type="match status" value="2"/>
</dbReference>
<dbReference type="GeneID" id="108564392"/>
<evidence type="ECO:0000256" key="4">
    <source>
        <dbReference type="ARBA" id="ARBA00034119"/>
    </source>
</evidence>
<keyword evidence="2 5" id="KW-0863">Zinc-finger</keyword>
<name>A0ABM1MWG1_NICVS</name>
<dbReference type="InterPro" id="IPR036236">
    <property type="entry name" value="Znf_C2H2_sf"/>
</dbReference>
<dbReference type="PROSITE" id="PS00028">
    <property type="entry name" value="ZINC_FINGER_C2H2_1"/>
    <property type="match status" value="1"/>
</dbReference>
<dbReference type="Proteomes" id="UP000695000">
    <property type="component" value="Unplaced"/>
</dbReference>
<dbReference type="Pfam" id="PF12756">
    <property type="entry name" value="zf-C2H2_2"/>
    <property type="match status" value="2"/>
</dbReference>
<evidence type="ECO:0000313" key="8">
    <source>
        <dbReference type="RefSeq" id="XP_017778911.1"/>
    </source>
</evidence>
<dbReference type="Gene3D" id="3.30.160.60">
    <property type="entry name" value="Classic Zinc Finger"/>
    <property type="match status" value="1"/>
</dbReference>
<dbReference type="PROSITE" id="PS50157">
    <property type="entry name" value="ZINC_FINGER_C2H2_2"/>
    <property type="match status" value="1"/>
</dbReference>
<dbReference type="SMART" id="SM00355">
    <property type="entry name" value="ZnF_C2H2"/>
    <property type="match status" value="3"/>
</dbReference>
<sequence>MFGPLNFREFRKENLENSQETGCPLCDDLFNLKICFDIFLKHLFEVHNLVIEDVQNIYNLEKYLKYWKDKFKTNPIENIVPSISVDINNKYFLLSSLLKDDKKLRHSLELERVLSAQEFERNDTSFSKECLFCKFYHHGCRAVYLQHLSEQHNLQLGNPQNLVFIDELITEIENKLNNLQCIYCEKIFPDRHVLKEHMRKKIHKRVNRQNASYNKFYIVNYLENDPTLRIVRDDDVTIDKDENLDSEYSDWLESESSINCLFCAKSESQMDLLIAHMQLDHGFKFLLNLNFYQRIKLVNYIRKKLHEKCCHFCDTAFKTISEVFNHLEKENHCKIPDIQKFDQPEFYFPTYENDALLYFIEDTSTLCGGEETEEDIK</sequence>
<evidence type="ECO:0000313" key="7">
    <source>
        <dbReference type="Proteomes" id="UP000695000"/>
    </source>
</evidence>
<keyword evidence="3" id="KW-0862">Zinc</keyword>
<dbReference type="InterPro" id="IPR013087">
    <property type="entry name" value="Znf_C2H2_type"/>
</dbReference>
<evidence type="ECO:0000256" key="5">
    <source>
        <dbReference type="PROSITE-ProRule" id="PRU00042"/>
    </source>
</evidence>
<evidence type="ECO:0000259" key="6">
    <source>
        <dbReference type="PROSITE" id="PS50157"/>
    </source>
</evidence>
<dbReference type="RefSeq" id="XP_017778911.1">
    <property type="nucleotide sequence ID" value="XM_017923422.1"/>
</dbReference>
<comment type="similarity">
    <text evidence="4">Belongs to the ZNF277 family.</text>
</comment>
<dbReference type="PANTHER" id="PTHR13267:SF3">
    <property type="entry name" value="ZINC FINGER PROTEIN 277"/>
    <property type="match status" value="1"/>
</dbReference>
<gene>
    <name evidence="8" type="primary">LOC108564392</name>
</gene>
<accession>A0ABM1MWG1</accession>
<proteinExistence type="inferred from homology"/>
<dbReference type="InterPro" id="IPR041661">
    <property type="entry name" value="ZN622/Rei1/Reh1_Znf-C2H2"/>
</dbReference>
<feature type="domain" description="C2H2-type" evidence="6">
    <location>
        <begin position="179"/>
        <end position="203"/>
    </location>
</feature>
<protein>
    <submittedName>
        <fullName evidence="8">Zinc finger protein 277</fullName>
    </submittedName>
</protein>